<evidence type="ECO:0008006" key="3">
    <source>
        <dbReference type="Google" id="ProtNLM"/>
    </source>
</evidence>
<proteinExistence type="predicted"/>
<sequence>MAGGALAQSSEITFKKSSLVVVTASREIKFDVELALNDAERARGLMYREKLGPYDGMLFDFYQDAPVSFWMKNTLIPLDMVFIAGDGTIKHVHANATPLSTDAIPSQFPVRAVLEINGGSARLLGIKPGDKVRHPIFGNA</sequence>
<keyword evidence="2" id="KW-1185">Reference proteome</keyword>
<gene>
    <name evidence="1" type="ORF">RSO01_05850</name>
</gene>
<dbReference type="AlphaFoldDB" id="A0A512N351"/>
<dbReference type="InterPro" id="IPR003795">
    <property type="entry name" value="DUF192"/>
</dbReference>
<organism evidence="1 2">
    <name type="scientific">Reyranella soli</name>
    <dbReference type="NCBI Taxonomy" id="1230389"/>
    <lineage>
        <taxon>Bacteria</taxon>
        <taxon>Pseudomonadati</taxon>
        <taxon>Pseudomonadota</taxon>
        <taxon>Alphaproteobacteria</taxon>
        <taxon>Hyphomicrobiales</taxon>
        <taxon>Reyranellaceae</taxon>
        <taxon>Reyranella</taxon>
    </lineage>
</organism>
<protein>
    <recommendedName>
        <fullName evidence="3">DUF192 domain-containing protein</fullName>
    </recommendedName>
</protein>
<comment type="caution">
    <text evidence="1">The sequence shown here is derived from an EMBL/GenBank/DDBJ whole genome shotgun (WGS) entry which is preliminary data.</text>
</comment>
<evidence type="ECO:0000313" key="2">
    <source>
        <dbReference type="Proteomes" id="UP000321058"/>
    </source>
</evidence>
<dbReference type="InterPro" id="IPR038695">
    <property type="entry name" value="Saro_0823-like_sf"/>
</dbReference>
<reference evidence="1 2" key="1">
    <citation type="submission" date="2019-07" db="EMBL/GenBank/DDBJ databases">
        <title>Whole genome shotgun sequence of Reyranella soli NBRC 108950.</title>
        <authorList>
            <person name="Hosoyama A."/>
            <person name="Uohara A."/>
            <person name="Ohji S."/>
            <person name="Ichikawa N."/>
        </authorList>
    </citation>
    <scope>NUCLEOTIDE SEQUENCE [LARGE SCALE GENOMIC DNA]</scope>
    <source>
        <strain evidence="1 2">NBRC 108950</strain>
    </source>
</reference>
<dbReference type="Pfam" id="PF02643">
    <property type="entry name" value="DUF192"/>
    <property type="match status" value="1"/>
</dbReference>
<dbReference type="EMBL" id="BKAJ01000011">
    <property type="protein sequence ID" value="GEP53419.1"/>
    <property type="molecule type" value="Genomic_DNA"/>
</dbReference>
<dbReference type="Proteomes" id="UP000321058">
    <property type="component" value="Unassembled WGS sequence"/>
</dbReference>
<dbReference type="Gene3D" id="2.60.120.1140">
    <property type="entry name" value="Protein of unknown function DUF192"/>
    <property type="match status" value="1"/>
</dbReference>
<accession>A0A512N351</accession>
<dbReference type="PANTHER" id="PTHR37953">
    <property type="entry name" value="UPF0127 PROTEIN MJ1496"/>
    <property type="match status" value="1"/>
</dbReference>
<dbReference type="OrthoDB" id="9808290at2"/>
<dbReference type="PANTHER" id="PTHR37953:SF1">
    <property type="entry name" value="UPF0127 PROTEIN MJ1496"/>
    <property type="match status" value="1"/>
</dbReference>
<name>A0A512N351_9HYPH</name>
<evidence type="ECO:0000313" key="1">
    <source>
        <dbReference type="EMBL" id="GEP53419.1"/>
    </source>
</evidence>